<proteinExistence type="predicted"/>
<keyword evidence="3" id="KW-1185">Reference proteome</keyword>
<evidence type="ECO:0000313" key="2">
    <source>
        <dbReference type="EMBL" id="MBO4207860.1"/>
    </source>
</evidence>
<comment type="caution">
    <text evidence="2">The sequence shown here is derived from an EMBL/GenBank/DDBJ whole genome shotgun (WGS) entry which is preliminary data.</text>
</comment>
<keyword evidence="1" id="KW-0472">Membrane</keyword>
<accession>A0ABS3VTK7</accession>
<name>A0ABS3VTK7_MICEH</name>
<protein>
    <submittedName>
        <fullName evidence="2">Uncharacterized protein</fullName>
    </submittedName>
</protein>
<dbReference type="RefSeq" id="WP_208814772.1">
    <property type="nucleotide sequence ID" value="NZ_WVUH01000150.1"/>
</dbReference>
<gene>
    <name evidence="2" type="ORF">GSF22_17875</name>
</gene>
<organism evidence="2 3">
    <name type="scientific">Micromonospora echinofusca</name>
    <dbReference type="NCBI Taxonomy" id="47858"/>
    <lineage>
        <taxon>Bacteria</taxon>
        <taxon>Bacillati</taxon>
        <taxon>Actinomycetota</taxon>
        <taxon>Actinomycetes</taxon>
        <taxon>Micromonosporales</taxon>
        <taxon>Micromonosporaceae</taxon>
        <taxon>Micromonospora</taxon>
    </lineage>
</organism>
<dbReference type="EMBL" id="WVUH01000150">
    <property type="protein sequence ID" value="MBO4207860.1"/>
    <property type="molecule type" value="Genomic_DNA"/>
</dbReference>
<dbReference type="Proteomes" id="UP000823521">
    <property type="component" value="Unassembled WGS sequence"/>
</dbReference>
<keyword evidence="1" id="KW-0812">Transmembrane</keyword>
<sequence>MHAGHRQVGVDGRRPLSTLFVLAVLVFVLSAAQAVGLCIVFRLGRRAVPGCVPAWSADRAPPQLAAVA</sequence>
<evidence type="ECO:0000313" key="3">
    <source>
        <dbReference type="Proteomes" id="UP000823521"/>
    </source>
</evidence>
<evidence type="ECO:0000256" key="1">
    <source>
        <dbReference type="SAM" id="Phobius"/>
    </source>
</evidence>
<feature type="transmembrane region" description="Helical" evidence="1">
    <location>
        <begin position="20"/>
        <end position="41"/>
    </location>
</feature>
<keyword evidence="1" id="KW-1133">Transmembrane helix</keyword>
<reference evidence="2 3" key="1">
    <citation type="submission" date="2019-12" db="EMBL/GenBank/DDBJ databases">
        <title>Whole genome sequencing of endophytic Actinobacterium Micromonospora sp. MPMI6T.</title>
        <authorList>
            <person name="Evv R."/>
            <person name="Podile A.R."/>
        </authorList>
    </citation>
    <scope>NUCLEOTIDE SEQUENCE [LARGE SCALE GENOMIC DNA]</scope>
    <source>
        <strain evidence="2 3">MPMI6</strain>
    </source>
</reference>